<dbReference type="GO" id="GO:0016491">
    <property type="term" value="F:oxidoreductase activity"/>
    <property type="evidence" value="ECO:0007669"/>
    <property type="project" value="UniProtKB-KW"/>
</dbReference>
<protein>
    <submittedName>
        <fullName evidence="3">Aryl-alcohol dehydrogenase-like predicted oxidoreductase</fullName>
    </submittedName>
</protein>
<dbReference type="SUPFAM" id="SSF51430">
    <property type="entry name" value="NAD(P)-linked oxidoreductase"/>
    <property type="match status" value="1"/>
</dbReference>
<dbReference type="PANTHER" id="PTHR43364:SF4">
    <property type="entry name" value="NAD(P)-LINKED OXIDOREDUCTASE SUPERFAMILY PROTEIN"/>
    <property type="match status" value="1"/>
</dbReference>
<keyword evidence="1" id="KW-0560">Oxidoreductase</keyword>
<keyword evidence="4" id="KW-1185">Reference proteome</keyword>
<dbReference type="InterPro" id="IPR050523">
    <property type="entry name" value="AKR_Detox_Biosynth"/>
</dbReference>
<feature type="domain" description="NADP-dependent oxidoreductase" evidence="2">
    <location>
        <begin position="15"/>
        <end position="280"/>
    </location>
</feature>
<evidence type="ECO:0000256" key="1">
    <source>
        <dbReference type="ARBA" id="ARBA00023002"/>
    </source>
</evidence>
<dbReference type="GO" id="GO:0005829">
    <property type="term" value="C:cytosol"/>
    <property type="evidence" value="ECO:0007669"/>
    <property type="project" value="TreeGrafter"/>
</dbReference>
<reference evidence="3 4" key="1">
    <citation type="submission" date="2019-03" db="EMBL/GenBank/DDBJ databases">
        <title>Genomic Encyclopedia of Type Strains, Phase IV (KMG-IV): sequencing the most valuable type-strain genomes for metagenomic binning, comparative biology and taxonomic classification.</title>
        <authorList>
            <person name="Goeker M."/>
        </authorList>
    </citation>
    <scope>NUCLEOTIDE SEQUENCE [LARGE SCALE GENOMIC DNA]</scope>
    <source>
        <strain evidence="3 4">DSM 100055</strain>
    </source>
</reference>
<dbReference type="AlphaFoldDB" id="A0AA46I585"/>
<accession>A0AA46I585</accession>
<organism evidence="3 4">
    <name type="scientific">Hypnocyclicus thermotrophus</name>
    <dbReference type="NCBI Taxonomy" id="1627895"/>
    <lineage>
        <taxon>Bacteria</taxon>
        <taxon>Fusobacteriati</taxon>
        <taxon>Fusobacteriota</taxon>
        <taxon>Fusobacteriia</taxon>
        <taxon>Fusobacteriales</taxon>
        <taxon>Fusobacteriaceae</taxon>
        <taxon>Hypnocyclicus</taxon>
    </lineage>
</organism>
<dbReference type="RefSeq" id="WP_134113392.1">
    <property type="nucleotide sequence ID" value="NZ_SOBG01000006.1"/>
</dbReference>
<dbReference type="InterPro" id="IPR036812">
    <property type="entry name" value="NAD(P)_OxRdtase_dom_sf"/>
</dbReference>
<dbReference type="Gene3D" id="3.20.20.100">
    <property type="entry name" value="NADP-dependent oxidoreductase domain"/>
    <property type="match status" value="1"/>
</dbReference>
<dbReference type="Proteomes" id="UP000294678">
    <property type="component" value="Unassembled WGS sequence"/>
</dbReference>
<dbReference type="PANTHER" id="PTHR43364">
    <property type="entry name" value="NADH-SPECIFIC METHYLGLYOXAL REDUCTASE-RELATED"/>
    <property type="match status" value="1"/>
</dbReference>
<evidence type="ECO:0000259" key="2">
    <source>
        <dbReference type="Pfam" id="PF00248"/>
    </source>
</evidence>
<evidence type="ECO:0000313" key="4">
    <source>
        <dbReference type="Proteomes" id="UP000294678"/>
    </source>
</evidence>
<dbReference type="CDD" id="cd19084">
    <property type="entry name" value="AKR_AKR11B1-like"/>
    <property type="match status" value="1"/>
</dbReference>
<dbReference type="Pfam" id="PF00248">
    <property type="entry name" value="Aldo_ket_red"/>
    <property type="match status" value="1"/>
</dbReference>
<comment type="caution">
    <text evidence="3">The sequence shown here is derived from an EMBL/GenBank/DDBJ whole genome shotgun (WGS) entry which is preliminary data.</text>
</comment>
<name>A0AA46I585_9FUSO</name>
<dbReference type="InterPro" id="IPR023210">
    <property type="entry name" value="NADP_OxRdtase_dom"/>
</dbReference>
<dbReference type="PRINTS" id="PR00069">
    <property type="entry name" value="ALDKETRDTASE"/>
</dbReference>
<dbReference type="EMBL" id="SOBG01000006">
    <property type="protein sequence ID" value="TDT69181.1"/>
    <property type="molecule type" value="Genomic_DNA"/>
</dbReference>
<sequence length="283" mass="32508">MKYNLLGNSDLNVSKIGFGCWATSKHGWKDVNLNDAIKTLETSFEYGINFFDTAPIYGFGKSEEILGQVFNSVRNKIIIATKFGLRWNEFGKVIHDLSRDSIMYEIEASLKRLRTNYIDLYQIHWPDNKTDILEVINTLEELKSQKIIKHIGVSNLNIDDLKKISSFIVSTQNKYNLLEKNVESNILPFCNKKNIGFIAYSPLAQGLLSGKIDSSYKFSKNDIRRFNPLFKDKELFNKIDKINKPLINSALKFLLEKKDVSSILISMTKLNHLKENIKIAESI</sequence>
<proteinExistence type="predicted"/>
<gene>
    <name evidence="3" type="ORF">EV215_1523</name>
</gene>
<dbReference type="InterPro" id="IPR020471">
    <property type="entry name" value="AKR"/>
</dbReference>
<evidence type="ECO:0000313" key="3">
    <source>
        <dbReference type="EMBL" id="TDT69181.1"/>
    </source>
</evidence>